<comment type="similarity">
    <text evidence="2">Belongs to the CPA3 antiporters (TC 2.A.63) subunit G family.</text>
</comment>
<evidence type="ECO:0000313" key="5">
    <source>
        <dbReference type="EMBL" id="MBM7704644.1"/>
    </source>
</evidence>
<dbReference type="Pfam" id="PF03334">
    <property type="entry name" value="PhaG_MnhG_YufB"/>
    <property type="match status" value="1"/>
</dbReference>
<comment type="subcellular location">
    <subcellularLocation>
        <location evidence="1">Membrane</location>
        <topology evidence="1">Multi-pass membrane protein</topology>
    </subcellularLocation>
</comment>
<dbReference type="NCBIfam" id="TIGR01300">
    <property type="entry name" value="CPA3_mnhG_phaG"/>
    <property type="match status" value="1"/>
</dbReference>
<dbReference type="InterPro" id="IPR005133">
    <property type="entry name" value="PhaG_MnhG_YufB"/>
</dbReference>
<gene>
    <name evidence="5" type="ORF">JOC83_003501</name>
</gene>
<name>A0ABS2R1L4_9BACI</name>
<evidence type="ECO:0000256" key="2">
    <source>
        <dbReference type="ARBA" id="ARBA00008404"/>
    </source>
</evidence>
<dbReference type="Proteomes" id="UP000809829">
    <property type="component" value="Unassembled WGS sequence"/>
</dbReference>
<organism evidence="5 6">
    <name type="scientific">Priestia iocasae</name>
    <dbReference type="NCBI Taxonomy" id="2291674"/>
    <lineage>
        <taxon>Bacteria</taxon>
        <taxon>Bacillati</taxon>
        <taxon>Bacillota</taxon>
        <taxon>Bacilli</taxon>
        <taxon>Bacillales</taxon>
        <taxon>Bacillaceae</taxon>
        <taxon>Priestia</taxon>
    </lineage>
</organism>
<feature type="transmembrane region" description="Helical" evidence="4">
    <location>
        <begin position="67"/>
        <end position="88"/>
    </location>
</feature>
<dbReference type="RefSeq" id="WP_205188639.1">
    <property type="nucleotide sequence ID" value="NZ_JAFBFC010000007.1"/>
</dbReference>
<keyword evidence="4" id="KW-0472">Membrane</keyword>
<feature type="transmembrane region" description="Helical" evidence="4">
    <location>
        <begin position="6"/>
        <end position="28"/>
    </location>
</feature>
<keyword evidence="3" id="KW-0050">Antiport</keyword>
<evidence type="ECO:0000256" key="1">
    <source>
        <dbReference type="ARBA" id="ARBA00004141"/>
    </source>
</evidence>
<evidence type="ECO:0000256" key="3">
    <source>
        <dbReference type="ARBA" id="ARBA00022449"/>
    </source>
</evidence>
<keyword evidence="3" id="KW-0813">Transport</keyword>
<accession>A0ABS2R1L4</accession>
<reference evidence="5 6" key="1">
    <citation type="submission" date="2021-01" db="EMBL/GenBank/DDBJ databases">
        <title>Genomic Encyclopedia of Type Strains, Phase IV (KMG-IV): sequencing the most valuable type-strain genomes for metagenomic binning, comparative biology and taxonomic classification.</title>
        <authorList>
            <person name="Goeker M."/>
        </authorList>
    </citation>
    <scope>NUCLEOTIDE SEQUENCE [LARGE SCALE GENOMIC DNA]</scope>
    <source>
        <strain evidence="5 6">DSM 104297</strain>
    </source>
</reference>
<dbReference type="NCBIfam" id="NF009314">
    <property type="entry name" value="PRK12674.1-2"/>
    <property type="match status" value="1"/>
</dbReference>
<evidence type="ECO:0000313" key="6">
    <source>
        <dbReference type="Proteomes" id="UP000809829"/>
    </source>
</evidence>
<proteinExistence type="inferred from homology"/>
<dbReference type="PANTHER" id="PTHR34703:SF1">
    <property type="entry name" value="ANTIPORTER SUBUNIT MNHG2-RELATED"/>
    <property type="match status" value="1"/>
</dbReference>
<comment type="caution">
    <text evidence="5">The sequence shown here is derived from an EMBL/GenBank/DDBJ whole genome shotgun (WGS) entry which is preliminary data.</text>
</comment>
<keyword evidence="4" id="KW-1133">Transmembrane helix</keyword>
<keyword evidence="6" id="KW-1185">Reference proteome</keyword>
<dbReference type="PANTHER" id="PTHR34703">
    <property type="entry name" value="ANTIPORTER SUBUNIT MNHG2-RELATED"/>
    <property type="match status" value="1"/>
</dbReference>
<feature type="transmembrane region" description="Helical" evidence="4">
    <location>
        <begin position="40"/>
        <end position="61"/>
    </location>
</feature>
<sequence length="126" mass="14013">MTAISSIVIGILIILGSLLTLVTMIGFIRLPDVYTRSHAASKSATLGVMLVLIGCLLFFWVEEGYVSARLILGIVFVFITSPVAGHLISRAAYYDHVPLWNKTVRDDLKDKNKQAEKEKKKLVRSH</sequence>
<protein>
    <submittedName>
        <fullName evidence="5">Multicomponent Na+:H+ antiporter subunit G</fullName>
    </submittedName>
</protein>
<keyword evidence="4" id="KW-0812">Transmembrane</keyword>
<evidence type="ECO:0000256" key="4">
    <source>
        <dbReference type="SAM" id="Phobius"/>
    </source>
</evidence>
<dbReference type="EMBL" id="JAFBFC010000007">
    <property type="protein sequence ID" value="MBM7704644.1"/>
    <property type="molecule type" value="Genomic_DNA"/>
</dbReference>